<name>A0A8X6X018_9ARAC</name>
<evidence type="ECO:0000313" key="2">
    <source>
        <dbReference type="Proteomes" id="UP000886998"/>
    </source>
</evidence>
<comment type="caution">
    <text evidence="1">The sequence shown here is derived from an EMBL/GenBank/DDBJ whole genome shotgun (WGS) entry which is preliminary data.</text>
</comment>
<protein>
    <submittedName>
        <fullName evidence="1">Uncharacterized protein</fullName>
    </submittedName>
</protein>
<dbReference type="Proteomes" id="UP000886998">
    <property type="component" value="Unassembled WGS sequence"/>
</dbReference>
<gene>
    <name evidence="1" type="ORF">TNIN_188061</name>
</gene>
<organism evidence="1 2">
    <name type="scientific">Trichonephila inaurata madagascariensis</name>
    <dbReference type="NCBI Taxonomy" id="2747483"/>
    <lineage>
        <taxon>Eukaryota</taxon>
        <taxon>Metazoa</taxon>
        <taxon>Ecdysozoa</taxon>
        <taxon>Arthropoda</taxon>
        <taxon>Chelicerata</taxon>
        <taxon>Arachnida</taxon>
        <taxon>Araneae</taxon>
        <taxon>Araneomorphae</taxon>
        <taxon>Entelegynae</taxon>
        <taxon>Araneoidea</taxon>
        <taxon>Nephilidae</taxon>
        <taxon>Trichonephila</taxon>
        <taxon>Trichonephila inaurata</taxon>
    </lineage>
</organism>
<keyword evidence="2" id="KW-1185">Reference proteome</keyword>
<accession>A0A8X6X018</accession>
<proteinExistence type="predicted"/>
<sequence length="154" mass="17215">MLPSPVIENPFLHTHSRAHFSSECLSVQFSRKSMSFLEMGSGQLGTEQYDLPPEQGLILLQRPGGKHVVALGPVIWVESSLQVMSQMSIFVVQKDSNKCFGDGNYFLKNIKFCGTIRMLDYYENPESGILNGNLKCDVKNMTNALVFMSPAKHI</sequence>
<dbReference type="OrthoDB" id="118951at2759"/>
<reference evidence="1" key="1">
    <citation type="submission" date="2020-08" db="EMBL/GenBank/DDBJ databases">
        <title>Multicomponent nature underlies the extraordinary mechanical properties of spider dragline silk.</title>
        <authorList>
            <person name="Kono N."/>
            <person name="Nakamura H."/>
            <person name="Mori M."/>
            <person name="Yoshida Y."/>
            <person name="Ohtoshi R."/>
            <person name="Malay A.D."/>
            <person name="Moran D.A.P."/>
            <person name="Tomita M."/>
            <person name="Numata K."/>
            <person name="Arakawa K."/>
        </authorList>
    </citation>
    <scope>NUCLEOTIDE SEQUENCE</scope>
</reference>
<evidence type="ECO:0000313" key="1">
    <source>
        <dbReference type="EMBL" id="GFY44482.1"/>
    </source>
</evidence>
<dbReference type="AlphaFoldDB" id="A0A8X6X018"/>
<dbReference type="EMBL" id="BMAV01004261">
    <property type="protein sequence ID" value="GFY44482.1"/>
    <property type="molecule type" value="Genomic_DNA"/>
</dbReference>